<evidence type="ECO:0000259" key="2">
    <source>
        <dbReference type="Pfam" id="PF23582"/>
    </source>
</evidence>
<gene>
    <name evidence="3" type="ORF">Micbo1qcDRAFT_158851</name>
</gene>
<feature type="region of interest" description="Disordered" evidence="1">
    <location>
        <begin position="171"/>
        <end position="210"/>
    </location>
</feature>
<feature type="compositionally biased region" description="Basic and acidic residues" evidence="1">
    <location>
        <begin position="340"/>
        <end position="356"/>
    </location>
</feature>
<dbReference type="InterPro" id="IPR057283">
    <property type="entry name" value="RGF3_WH"/>
</dbReference>
<keyword evidence="4" id="KW-1185">Reference proteome</keyword>
<dbReference type="Pfam" id="PF23582">
    <property type="entry name" value="WHD_RGF3"/>
    <property type="match status" value="1"/>
</dbReference>
<feature type="region of interest" description="Disordered" evidence="1">
    <location>
        <begin position="327"/>
        <end position="356"/>
    </location>
</feature>
<dbReference type="AlphaFoldDB" id="A0A136JA45"/>
<evidence type="ECO:0000313" key="4">
    <source>
        <dbReference type="Proteomes" id="UP000070501"/>
    </source>
</evidence>
<evidence type="ECO:0000256" key="1">
    <source>
        <dbReference type="SAM" id="MobiDB-lite"/>
    </source>
</evidence>
<name>A0A136JA45_9PEZI</name>
<reference evidence="4" key="1">
    <citation type="submission" date="2016-02" db="EMBL/GenBank/DDBJ databases">
        <title>Draft genome sequence of Microdochium bolleyi, a fungal endophyte of beachgrass.</title>
        <authorList>
            <consortium name="DOE Joint Genome Institute"/>
            <person name="David A.S."/>
            <person name="May G."/>
            <person name="Haridas S."/>
            <person name="Lim J."/>
            <person name="Wang M."/>
            <person name="Labutti K."/>
            <person name="Lipzen A."/>
            <person name="Barry K."/>
            <person name="Grigoriev I.V."/>
        </authorList>
    </citation>
    <scope>NUCLEOTIDE SEQUENCE [LARGE SCALE GENOMIC DNA]</scope>
    <source>
        <strain evidence="4">J235TASD1</strain>
    </source>
</reference>
<accession>A0A136JA45</accession>
<sequence>MYTQEDIMQDIEAELSRGTGSHRGRPGGLDQRNGAVTAGDLQNLRRLTSTSSYHSAATTLTNQDDPSGVHRYSSVASTVHRNSFGDAQSKAGLDDDDSDPEGAGGALALMQAEEDDRRLSTVSSSISFPYFSQPEVSMPQLPTHAEEPGSDSDYAGMDLGLAGGGFSGGLNYDNNVGSPQFDTSSPENTTLGTPRRAHASQRSHDSSRYPAFEQADVDYGNTGGLQPPRAHRLSFDEDDEQFLSRQTGSESPHKEDYPDMFYHPGLSNRPLPAIPLATDSNSLLSARQSQRHGYSLSGGSQGYDGPDALYGQNAQQLQVERSISLASHSVTPQVQPPGRSKTDAAEDRNSRVRHMREQQRLAVQQGGQYDVYEAGNTTPSLNYDNITLPTGKRKRFQPEKLTHVDVQRCFEPWALSSVAQWIREQADGEPDLKRKTVEDG</sequence>
<organism evidence="3 4">
    <name type="scientific">Microdochium bolleyi</name>
    <dbReference type="NCBI Taxonomy" id="196109"/>
    <lineage>
        <taxon>Eukaryota</taxon>
        <taxon>Fungi</taxon>
        <taxon>Dikarya</taxon>
        <taxon>Ascomycota</taxon>
        <taxon>Pezizomycotina</taxon>
        <taxon>Sordariomycetes</taxon>
        <taxon>Xylariomycetidae</taxon>
        <taxon>Xylariales</taxon>
        <taxon>Microdochiaceae</taxon>
        <taxon>Microdochium</taxon>
    </lineage>
</organism>
<dbReference type="OrthoDB" id="660555at2759"/>
<feature type="region of interest" description="Disordered" evidence="1">
    <location>
        <begin position="217"/>
        <end position="236"/>
    </location>
</feature>
<dbReference type="EMBL" id="KQ964247">
    <property type="protein sequence ID" value="KXJ93938.1"/>
    <property type="molecule type" value="Genomic_DNA"/>
</dbReference>
<feature type="domain" description="RGF3 winged helix" evidence="2">
    <location>
        <begin position="393"/>
        <end position="439"/>
    </location>
</feature>
<feature type="non-terminal residue" evidence="3">
    <location>
        <position position="440"/>
    </location>
</feature>
<dbReference type="Proteomes" id="UP000070501">
    <property type="component" value="Unassembled WGS sequence"/>
</dbReference>
<feature type="region of interest" description="Disordered" evidence="1">
    <location>
        <begin position="285"/>
        <end position="305"/>
    </location>
</feature>
<protein>
    <recommendedName>
        <fullName evidence="2">RGF3 winged helix domain-containing protein</fullName>
    </recommendedName>
</protein>
<feature type="region of interest" description="Disordered" evidence="1">
    <location>
        <begin position="241"/>
        <end position="266"/>
    </location>
</feature>
<feature type="region of interest" description="Disordered" evidence="1">
    <location>
        <begin position="1"/>
        <end position="37"/>
    </location>
</feature>
<dbReference type="STRING" id="196109.A0A136JA45"/>
<feature type="region of interest" description="Disordered" evidence="1">
    <location>
        <begin position="50"/>
        <end position="158"/>
    </location>
</feature>
<dbReference type="InParanoid" id="A0A136JA45"/>
<proteinExistence type="predicted"/>
<feature type="compositionally biased region" description="Polar residues" evidence="1">
    <location>
        <begin position="172"/>
        <end position="192"/>
    </location>
</feature>
<evidence type="ECO:0000313" key="3">
    <source>
        <dbReference type="EMBL" id="KXJ93938.1"/>
    </source>
</evidence>
<feature type="compositionally biased region" description="Low complexity" evidence="1">
    <location>
        <begin position="50"/>
        <end position="61"/>
    </location>
</feature>